<organism evidence="2 3">
    <name type="scientific">Flavobacterium frigidarium</name>
    <dbReference type="NCBI Taxonomy" id="99286"/>
    <lineage>
        <taxon>Bacteria</taxon>
        <taxon>Pseudomonadati</taxon>
        <taxon>Bacteroidota</taxon>
        <taxon>Flavobacteriia</taxon>
        <taxon>Flavobacteriales</taxon>
        <taxon>Flavobacteriaceae</taxon>
        <taxon>Flavobacterium</taxon>
    </lineage>
</organism>
<reference evidence="2 3" key="1">
    <citation type="submission" date="2023-05" db="EMBL/GenBank/DDBJ databases">
        <title>Adaptations of aquatic viruses from atmosphere-close ecosystems of the Central Arctic Ocean.</title>
        <authorList>
            <person name="Rahlff J."/>
            <person name="Holmfeldt K."/>
        </authorList>
    </citation>
    <scope>NUCLEOTIDE SEQUENCE [LARGE SCALE GENOMIC DNA]</scope>
    <source>
        <strain evidence="2 3">Arc14</strain>
    </source>
</reference>
<dbReference type="EMBL" id="JASMRN010000014">
    <property type="protein sequence ID" value="MEZ7516459.1"/>
    <property type="molecule type" value="Genomic_DNA"/>
</dbReference>
<keyword evidence="3" id="KW-1185">Reference proteome</keyword>
<evidence type="ECO:0000313" key="3">
    <source>
        <dbReference type="Proteomes" id="UP001568894"/>
    </source>
</evidence>
<evidence type="ECO:0000256" key="1">
    <source>
        <dbReference type="SAM" id="SignalP"/>
    </source>
</evidence>
<sequence>MKKLIIGLILLSQFCFSQNANDAILKVEYDEYRIYTQGYINLDLGTLLVSKNTSYYNSEVQNKITDNLVSSESALMFTKSSGKKELLPEIIIDRENNLLTERVFENLYVDGYFAVQEPLPKMNWKLLNEGKKIGEYDCKKASVEFRGRTYYAWYTMEIPVSLGPWKFNGLPGLILEVDDLKEIYKWQAKTVSYNSNVSEKELLVKVHNDPRFEDISFKDFDAKKVKKVQDKIQTIKSRSGGRGAQFGMTTTFAFDKEPVNEYRTEMQFN</sequence>
<gene>
    <name evidence="2" type="ORF">QO192_14345</name>
</gene>
<feature type="signal peptide" evidence="1">
    <location>
        <begin position="1"/>
        <end position="22"/>
    </location>
</feature>
<dbReference type="NCBIfam" id="TIGR01200">
    <property type="entry name" value="GLPGLI"/>
    <property type="match status" value="1"/>
</dbReference>
<accession>A0ABV4KFM1</accession>
<dbReference type="Pfam" id="PF09697">
    <property type="entry name" value="Porph_ging"/>
    <property type="match status" value="1"/>
</dbReference>
<dbReference type="RefSeq" id="WP_371571703.1">
    <property type="nucleotide sequence ID" value="NZ_JASMRN010000014.1"/>
</dbReference>
<evidence type="ECO:0000313" key="2">
    <source>
        <dbReference type="EMBL" id="MEZ7516459.1"/>
    </source>
</evidence>
<dbReference type="Proteomes" id="UP001568894">
    <property type="component" value="Unassembled WGS sequence"/>
</dbReference>
<feature type="chain" id="PRO_5046711625" evidence="1">
    <location>
        <begin position="23"/>
        <end position="269"/>
    </location>
</feature>
<proteinExistence type="predicted"/>
<comment type="caution">
    <text evidence="2">The sequence shown here is derived from an EMBL/GenBank/DDBJ whole genome shotgun (WGS) entry which is preliminary data.</text>
</comment>
<name>A0ABV4KFM1_9FLAO</name>
<keyword evidence="1" id="KW-0732">Signal</keyword>
<dbReference type="InterPro" id="IPR005901">
    <property type="entry name" value="GLPGLI"/>
</dbReference>
<protein>
    <submittedName>
        <fullName evidence="2">GLPGLI family protein</fullName>
    </submittedName>
</protein>